<accession>A0A101II99</accession>
<dbReference type="Proteomes" id="UP000053961">
    <property type="component" value="Unassembled WGS sequence"/>
</dbReference>
<dbReference type="InterPro" id="IPR003831">
    <property type="entry name" value="DUF211"/>
</dbReference>
<dbReference type="Gene3D" id="3.30.70.1340">
    <property type="entry name" value="MTH889-like domain"/>
    <property type="match status" value="1"/>
</dbReference>
<reference evidence="2" key="1">
    <citation type="journal article" date="2015" name="MBio">
        <title>Genome-resolved metagenomic analysis reveals roles for candidate phyla and other microbial community members in biogeochemical transformations in oil reservoirs.</title>
        <authorList>
            <person name="Hu P."/>
            <person name="Tom L."/>
            <person name="Singh A."/>
            <person name="Thomas B.C."/>
            <person name="Baker B.J."/>
            <person name="Piceno Y.M."/>
            <person name="Andersen G.L."/>
            <person name="Banfield J.F."/>
        </authorList>
    </citation>
    <scope>NUCLEOTIDE SEQUENCE [LARGE SCALE GENOMIC DNA]</scope>
    <source>
        <strain evidence="2">56_747</strain>
    </source>
</reference>
<dbReference type="SUPFAM" id="SSF160363">
    <property type="entry name" value="MTH889-like"/>
    <property type="match status" value="1"/>
</dbReference>
<dbReference type="InterPro" id="IPR023129">
    <property type="entry name" value="MTH889-like_dom_sf"/>
</dbReference>
<dbReference type="Pfam" id="PF02680">
    <property type="entry name" value="DUF211"/>
    <property type="match status" value="1"/>
</dbReference>
<evidence type="ECO:0000313" key="1">
    <source>
        <dbReference type="EMBL" id="KUK44387.1"/>
    </source>
</evidence>
<evidence type="ECO:0000313" key="3">
    <source>
        <dbReference type="Proteomes" id="UP000053961"/>
    </source>
</evidence>
<dbReference type="Proteomes" id="UP000057043">
    <property type="component" value="Unassembled WGS sequence"/>
</dbReference>
<comment type="caution">
    <text evidence="2">The sequence shown here is derived from an EMBL/GenBank/DDBJ whole genome shotgun (WGS) entry which is preliminary data.</text>
</comment>
<name>A0A101II99_9EURY</name>
<dbReference type="PATRIC" id="fig|301375.6.peg.866"/>
<gene>
    <name evidence="1" type="ORF">XD72_1226</name>
    <name evidence="2" type="ORF">XE07_1671</name>
</gene>
<dbReference type="EMBL" id="LGFT01000026">
    <property type="protein sequence ID" value="KUK44387.1"/>
    <property type="molecule type" value="Genomic_DNA"/>
</dbReference>
<organism evidence="2 3">
    <name type="scientific">Methanothrix harundinacea</name>
    <dbReference type="NCBI Taxonomy" id="301375"/>
    <lineage>
        <taxon>Archaea</taxon>
        <taxon>Methanobacteriati</taxon>
        <taxon>Methanobacteriota</taxon>
        <taxon>Stenosarchaea group</taxon>
        <taxon>Methanomicrobia</taxon>
        <taxon>Methanotrichales</taxon>
        <taxon>Methanotrichaceae</taxon>
        <taxon>Methanothrix</taxon>
    </lineage>
</organism>
<protein>
    <recommendedName>
        <fullName evidence="5">DUF211 domain-containing protein</fullName>
    </recommendedName>
</protein>
<reference evidence="3 4" key="2">
    <citation type="journal article" date="2015" name="MBio">
        <title>Genome-Resolved Metagenomic Analysis Reveals Roles for Candidate Phyla and Other Microbial Community Members in Biogeochemical Transformations in Oil Reservoirs.</title>
        <authorList>
            <person name="Hu P."/>
            <person name="Tom L."/>
            <person name="Singh A."/>
            <person name="Thomas B.C."/>
            <person name="Baker B.J."/>
            <person name="Piceno Y.M."/>
            <person name="Andersen G.L."/>
            <person name="Banfield J.F."/>
        </authorList>
    </citation>
    <scope>NUCLEOTIDE SEQUENCE [LARGE SCALE GENOMIC DNA]</scope>
    <source>
        <strain evidence="1">57_489</strain>
    </source>
</reference>
<evidence type="ECO:0008006" key="5">
    <source>
        <dbReference type="Google" id="ProtNLM"/>
    </source>
</evidence>
<evidence type="ECO:0000313" key="4">
    <source>
        <dbReference type="Proteomes" id="UP000057043"/>
    </source>
</evidence>
<dbReference type="PANTHER" id="PTHR42240">
    <property type="entry name" value="DUF211 DOMAIN-CONTAINING PROTEIN"/>
    <property type="match status" value="1"/>
</dbReference>
<evidence type="ECO:0000313" key="2">
    <source>
        <dbReference type="EMBL" id="KUK95731.1"/>
    </source>
</evidence>
<dbReference type="PANTHER" id="PTHR42240:SF1">
    <property type="entry name" value="DUF211 DOMAIN-CONTAINING PROTEIN"/>
    <property type="match status" value="1"/>
</dbReference>
<dbReference type="EMBL" id="LGHB01000028">
    <property type="protein sequence ID" value="KUK95731.1"/>
    <property type="molecule type" value="Genomic_DNA"/>
</dbReference>
<sequence length="97" mass="10568">MTTAIRRLVLDVLKPHVPTILELADALSKLGGITGVNLSLSEVDQQTETIKITIKGEKIDYLAVESVIEDFGGVIHSIDEVVAGKEIVEEVETLQDR</sequence>
<dbReference type="AlphaFoldDB" id="A0A101II99"/>
<proteinExistence type="predicted"/>